<evidence type="ECO:0000256" key="1">
    <source>
        <dbReference type="SAM" id="MobiDB-lite"/>
    </source>
</evidence>
<comment type="caution">
    <text evidence="3">The sequence shown here is derived from an EMBL/GenBank/DDBJ whole genome shotgun (WGS) entry which is preliminary data.</text>
</comment>
<proteinExistence type="predicted"/>
<feature type="domain" description="Phage tail assembly chaperone-like" evidence="2">
    <location>
        <begin position="71"/>
        <end position="135"/>
    </location>
</feature>
<accession>A0ABU7HB01</accession>
<evidence type="ECO:0000313" key="3">
    <source>
        <dbReference type="EMBL" id="MEE1888491.1"/>
    </source>
</evidence>
<reference evidence="3" key="1">
    <citation type="submission" date="2024-01" db="EMBL/GenBank/DDBJ databases">
        <title>Unpublished Manusciprt.</title>
        <authorList>
            <person name="Duman M."/>
            <person name="Valdes E.G."/>
            <person name="Ajmi N."/>
            <person name="Altun S."/>
            <person name="Saticioglu I.B."/>
        </authorList>
    </citation>
    <scope>NUCLEOTIDE SEQUENCE</scope>
    <source>
        <strain evidence="3">137P</strain>
    </source>
</reference>
<dbReference type="Pfam" id="PF16778">
    <property type="entry name" value="Phage_tail_APC"/>
    <property type="match status" value="1"/>
</dbReference>
<gene>
    <name evidence="3" type="ORF">V0R62_12590</name>
</gene>
<dbReference type="RefSeq" id="WP_280070501.1">
    <property type="nucleotide sequence ID" value="NZ_JAZDCT010000014.1"/>
</dbReference>
<dbReference type="EMBL" id="JAZDCT010000014">
    <property type="protein sequence ID" value="MEE1888491.1"/>
    <property type="molecule type" value="Genomic_DNA"/>
</dbReference>
<name>A0ABU7HB01_9PSED</name>
<feature type="region of interest" description="Disordered" evidence="1">
    <location>
        <begin position="124"/>
        <end position="143"/>
    </location>
</feature>
<evidence type="ECO:0000259" key="2">
    <source>
        <dbReference type="Pfam" id="PF16778"/>
    </source>
</evidence>
<dbReference type="Proteomes" id="UP001354227">
    <property type="component" value="Unassembled WGS sequence"/>
</dbReference>
<keyword evidence="4" id="KW-1185">Reference proteome</keyword>
<organism evidence="3 4">
    <name type="scientific">Pseudomonas carassii</name>
    <dbReference type="NCBI Taxonomy" id="3115855"/>
    <lineage>
        <taxon>Bacteria</taxon>
        <taxon>Pseudomonadati</taxon>
        <taxon>Pseudomonadota</taxon>
        <taxon>Gammaproteobacteria</taxon>
        <taxon>Pseudomonadales</taxon>
        <taxon>Pseudomonadaceae</taxon>
        <taxon>Pseudomonas</taxon>
    </lineage>
</organism>
<protein>
    <submittedName>
        <fullName evidence="3">Phage tail assembly chaperone</fullName>
    </submittedName>
</protein>
<evidence type="ECO:0000313" key="4">
    <source>
        <dbReference type="Proteomes" id="UP001354227"/>
    </source>
</evidence>
<sequence>MTTFFSPATGFFYDDNVNSFIPSDARKVSDQIHNTLLAGQSGGRRIISDMNGSPILSDPPPPDLGVLGTIERQWRDERLAATDGVVSRHRDELEEGVVTTLTTDQYIELQAYRRALRDWPQGSDFPSVEHRPPTPALMASIIP</sequence>
<dbReference type="InterPro" id="IPR031893">
    <property type="entry name" value="Phage_tail_APC"/>
</dbReference>